<organism evidence="2 3">
    <name type="scientific">Emticicia aquatilis</name>
    <dbReference type="NCBI Taxonomy" id="1537369"/>
    <lineage>
        <taxon>Bacteria</taxon>
        <taxon>Pseudomonadati</taxon>
        <taxon>Bacteroidota</taxon>
        <taxon>Cytophagia</taxon>
        <taxon>Cytophagales</taxon>
        <taxon>Leadbetterellaceae</taxon>
        <taxon>Emticicia</taxon>
    </lineage>
</organism>
<dbReference type="Pfam" id="PF01569">
    <property type="entry name" value="PAP2"/>
    <property type="match status" value="1"/>
</dbReference>
<dbReference type="InterPro" id="IPR036938">
    <property type="entry name" value="PAP2/HPO_sf"/>
</dbReference>
<gene>
    <name evidence="2" type="ORF">GCM10011514_51730</name>
</gene>
<dbReference type="SUPFAM" id="SSF48317">
    <property type="entry name" value="Acid phosphatase/Vanadium-dependent haloperoxidase"/>
    <property type="match status" value="1"/>
</dbReference>
<evidence type="ECO:0000313" key="2">
    <source>
        <dbReference type="EMBL" id="GGD81299.1"/>
    </source>
</evidence>
<dbReference type="InterPro" id="IPR052559">
    <property type="entry name" value="V-haloperoxidase"/>
</dbReference>
<reference evidence="2" key="1">
    <citation type="journal article" date="2014" name="Int. J. Syst. Evol. Microbiol.">
        <title>Complete genome sequence of Corynebacterium casei LMG S-19264T (=DSM 44701T), isolated from a smear-ripened cheese.</title>
        <authorList>
            <consortium name="US DOE Joint Genome Institute (JGI-PGF)"/>
            <person name="Walter F."/>
            <person name="Albersmeier A."/>
            <person name="Kalinowski J."/>
            <person name="Ruckert C."/>
        </authorList>
    </citation>
    <scope>NUCLEOTIDE SEQUENCE</scope>
    <source>
        <strain evidence="2">CGMCC 1.15958</strain>
    </source>
</reference>
<evidence type="ECO:0000313" key="3">
    <source>
        <dbReference type="Proteomes" id="UP000609064"/>
    </source>
</evidence>
<dbReference type="CDD" id="cd03398">
    <property type="entry name" value="PAP2_haloperoxidase"/>
    <property type="match status" value="1"/>
</dbReference>
<keyword evidence="3" id="KW-1185">Reference proteome</keyword>
<comment type="caution">
    <text evidence="2">The sequence shown here is derived from an EMBL/GenBank/DDBJ whole genome shotgun (WGS) entry which is preliminary data.</text>
</comment>
<accession>A0A917DXN0</accession>
<dbReference type="Proteomes" id="UP000609064">
    <property type="component" value="Unassembled WGS sequence"/>
</dbReference>
<evidence type="ECO:0000259" key="1">
    <source>
        <dbReference type="Pfam" id="PF01569"/>
    </source>
</evidence>
<dbReference type="PANTHER" id="PTHR34599">
    <property type="entry name" value="PEROXIDASE-RELATED"/>
    <property type="match status" value="1"/>
</dbReference>
<dbReference type="AlphaFoldDB" id="A0A917DXN0"/>
<protein>
    <recommendedName>
        <fullName evidence="1">Phosphatidic acid phosphatase type 2/haloperoxidase domain-containing protein</fullName>
    </recommendedName>
</protein>
<dbReference type="EMBL" id="BMKK01000017">
    <property type="protein sequence ID" value="GGD81299.1"/>
    <property type="molecule type" value="Genomic_DNA"/>
</dbReference>
<reference evidence="2" key="2">
    <citation type="submission" date="2020-09" db="EMBL/GenBank/DDBJ databases">
        <authorList>
            <person name="Sun Q."/>
            <person name="Zhou Y."/>
        </authorList>
    </citation>
    <scope>NUCLEOTIDE SEQUENCE</scope>
    <source>
        <strain evidence="2">CGMCC 1.15958</strain>
    </source>
</reference>
<proteinExistence type="predicted"/>
<feature type="domain" description="Phosphatidic acid phosphatase type 2/haloperoxidase" evidence="1">
    <location>
        <begin position="328"/>
        <end position="462"/>
    </location>
</feature>
<dbReference type="PANTHER" id="PTHR34599:SF1">
    <property type="entry name" value="PHOSPHATIDIC ACID PHOSPHATASE TYPE 2_HALOPEROXIDASE DOMAIN-CONTAINING PROTEIN"/>
    <property type="match status" value="1"/>
</dbReference>
<sequence length="466" mass="52479">MEFKPSVSMKIFPCFIAQYKYLLSLFGIILIAAACQKKSSEEIKPVSDISADIANKWMALFLNIERFATGYRPPVAARAFAYTNLAAYEVIVPNSVNYRSVAPNFKGLNIPKIEAGKPYNYEAAVNEAYYLMMKSFFPHISESYLIAIDNLYRQFDNRNIDADVLARSKQFGKAVATAVFDFSKTDVAGHEAYLRNQPADYAAPVGIGKWQPTFPDFGKALLPYWGKVRTFAINETEKVAKLPVAYSTRSTAPFYAQGLEVYSTTTTLTSEQKWIAEFWSDDIFKLTFEPAARWIAIAKQVVEKEKVPLEKAIYTYTKVSLSLSDVGVACWNSKYIYNVERPVSYIRTTIDPKWVSKLNNVVAVPYIAGVTPPFPAYPSGHSAFGGAAAEALSDIYGYNYAMTDNCHQGRTEFLGMPRSFNSFYDMAYENAYSRIPLGVHYRMDCEEGLRMGFATGKKVNQLNWKK</sequence>
<dbReference type="Gene3D" id="1.10.606.20">
    <property type="match status" value="1"/>
</dbReference>
<dbReference type="InterPro" id="IPR000326">
    <property type="entry name" value="PAP2/HPO"/>
</dbReference>
<dbReference type="PROSITE" id="PS51257">
    <property type="entry name" value="PROKAR_LIPOPROTEIN"/>
    <property type="match status" value="1"/>
</dbReference>
<name>A0A917DXN0_9BACT</name>